<organism evidence="6 7">
    <name type="scientific">Chromohalobacter marismortui</name>
    <dbReference type="NCBI Taxonomy" id="42055"/>
    <lineage>
        <taxon>Bacteria</taxon>
        <taxon>Pseudomonadati</taxon>
        <taxon>Pseudomonadota</taxon>
        <taxon>Gammaproteobacteria</taxon>
        <taxon>Oceanospirillales</taxon>
        <taxon>Halomonadaceae</taxon>
        <taxon>Chromohalobacter</taxon>
    </lineage>
</organism>
<evidence type="ECO:0000256" key="4">
    <source>
        <dbReference type="ARBA" id="ARBA00038388"/>
    </source>
</evidence>
<gene>
    <name evidence="6" type="ORF">C8E00_104196</name>
</gene>
<dbReference type="InterPro" id="IPR017911">
    <property type="entry name" value="MacB-like_ATP-bd"/>
</dbReference>
<dbReference type="PANTHER" id="PTHR24220">
    <property type="entry name" value="IMPORT ATP-BINDING PROTEIN"/>
    <property type="match status" value="1"/>
</dbReference>
<dbReference type="InterPro" id="IPR027417">
    <property type="entry name" value="P-loop_NTPase"/>
</dbReference>
<evidence type="ECO:0000256" key="2">
    <source>
        <dbReference type="ARBA" id="ARBA00022741"/>
    </source>
</evidence>
<keyword evidence="2" id="KW-0547">Nucleotide-binding</keyword>
<dbReference type="GO" id="GO:0005886">
    <property type="term" value="C:plasma membrane"/>
    <property type="evidence" value="ECO:0007669"/>
    <property type="project" value="TreeGrafter"/>
</dbReference>
<dbReference type="InterPro" id="IPR017871">
    <property type="entry name" value="ABC_transporter-like_CS"/>
</dbReference>
<dbReference type="GO" id="GO:0016887">
    <property type="term" value="F:ATP hydrolysis activity"/>
    <property type="evidence" value="ECO:0007669"/>
    <property type="project" value="InterPro"/>
</dbReference>
<evidence type="ECO:0000313" key="7">
    <source>
        <dbReference type="Proteomes" id="UP000295380"/>
    </source>
</evidence>
<evidence type="ECO:0000259" key="5">
    <source>
        <dbReference type="PROSITE" id="PS50893"/>
    </source>
</evidence>
<dbReference type="Pfam" id="PF00005">
    <property type="entry name" value="ABC_tran"/>
    <property type="match status" value="1"/>
</dbReference>
<name>A0A4V3F3N9_9GAMM</name>
<dbReference type="InterPro" id="IPR003593">
    <property type="entry name" value="AAA+_ATPase"/>
</dbReference>
<evidence type="ECO:0000313" key="6">
    <source>
        <dbReference type="EMBL" id="TDU22016.1"/>
    </source>
</evidence>
<dbReference type="PROSITE" id="PS50893">
    <property type="entry name" value="ABC_TRANSPORTER_2"/>
    <property type="match status" value="1"/>
</dbReference>
<comment type="caution">
    <text evidence="6">The sequence shown here is derived from an EMBL/GenBank/DDBJ whole genome shotgun (WGS) entry which is preliminary data.</text>
</comment>
<keyword evidence="1" id="KW-0813">Transport</keyword>
<evidence type="ECO:0000256" key="3">
    <source>
        <dbReference type="ARBA" id="ARBA00022840"/>
    </source>
</evidence>
<keyword evidence="7" id="KW-1185">Reference proteome</keyword>
<dbReference type="Gene3D" id="3.40.50.300">
    <property type="entry name" value="P-loop containing nucleotide triphosphate hydrolases"/>
    <property type="match status" value="1"/>
</dbReference>
<dbReference type="InterPro" id="IPR015854">
    <property type="entry name" value="ABC_transpr_LolD-like"/>
</dbReference>
<dbReference type="GO" id="GO:1902495">
    <property type="term" value="C:transmembrane transporter complex"/>
    <property type="evidence" value="ECO:0007669"/>
    <property type="project" value="UniProtKB-ARBA"/>
</dbReference>
<dbReference type="CDD" id="cd03255">
    <property type="entry name" value="ABC_MJ0796_LolCDE_FtsE"/>
    <property type="match status" value="1"/>
</dbReference>
<dbReference type="GO" id="GO:0005524">
    <property type="term" value="F:ATP binding"/>
    <property type="evidence" value="ECO:0007669"/>
    <property type="project" value="UniProtKB-KW"/>
</dbReference>
<dbReference type="PROSITE" id="PS00211">
    <property type="entry name" value="ABC_TRANSPORTER_1"/>
    <property type="match status" value="1"/>
</dbReference>
<accession>A0A4V3F3N9</accession>
<dbReference type="OrthoDB" id="9801477at2"/>
<dbReference type="SUPFAM" id="SSF52540">
    <property type="entry name" value="P-loop containing nucleoside triphosphate hydrolases"/>
    <property type="match status" value="1"/>
</dbReference>
<evidence type="ECO:0000256" key="1">
    <source>
        <dbReference type="ARBA" id="ARBA00022448"/>
    </source>
</evidence>
<comment type="similarity">
    <text evidence="4">Belongs to the ABC transporter superfamily. Macrolide exporter (TC 3.A.1.122) family.</text>
</comment>
<protein>
    <submittedName>
        <fullName evidence="6">Putative ABC transport system ATP-binding protein</fullName>
    </submittedName>
</protein>
<dbReference type="PANTHER" id="PTHR24220:SF86">
    <property type="entry name" value="ABC TRANSPORTER ABCH.1"/>
    <property type="match status" value="1"/>
</dbReference>
<feature type="domain" description="ABC transporter" evidence="5">
    <location>
        <begin position="5"/>
        <end position="234"/>
    </location>
</feature>
<dbReference type="SMART" id="SM00382">
    <property type="entry name" value="AAA"/>
    <property type="match status" value="1"/>
</dbReference>
<dbReference type="RefSeq" id="WP_133697417.1">
    <property type="nucleotide sequence ID" value="NZ_SOBR01000004.1"/>
</dbReference>
<dbReference type="GO" id="GO:0022857">
    <property type="term" value="F:transmembrane transporter activity"/>
    <property type="evidence" value="ECO:0007669"/>
    <property type="project" value="TreeGrafter"/>
</dbReference>
<dbReference type="InterPro" id="IPR003439">
    <property type="entry name" value="ABC_transporter-like_ATP-bd"/>
</dbReference>
<dbReference type="EMBL" id="SOBR01000004">
    <property type="protein sequence ID" value="TDU22016.1"/>
    <property type="molecule type" value="Genomic_DNA"/>
</dbReference>
<proteinExistence type="inferred from homology"/>
<sequence>MKPLIAMEGVCKSYASAGWDLDVFDEAALSIQHGERCAIVGPSGAGKSTLLHLLGLLDTPDKGRLLFNGCDISTTTSDQRAQLRNQCLGFIFQNFHLLPRLTALENVALPLFYRGLSRAAAHQRAYEQLERVGLDERMLHRPASLSGGQCQRVAIARALVGAPALILADEPTGNLDSATTEDVLHLLLQLNREEGVTLVVVTHDTGLAQRLDRCFHVQNGKVTEKPHHWDMAHG</sequence>
<reference evidence="6 7" key="1">
    <citation type="submission" date="2019-03" db="EMBL/GenBank/DDBJ databases">
        <title>Genomic Encyclopedia of Type Strains, Phase IV (KMG-IV): sequencing the most valuable type-strain genomes for metagenomic binning, comparative biology and taxonomic classification.</title>
        <authorList>
            <person name="Goeker M."/>
        </authorList>
    </citation>
    <scope>NUCLEOTIDE SEQUENCE [LARGE SCALE GENOMIC DNA]</scope>
    <source>
        <strain evidence="6 7">DSM 6770</strain>
    </source>
</reference>
<dbReference type="FunFam" id="3.40.50.300:FF:000032">
    <property type="entry name" value="Export ABC transporter ATP-binding protein"/>
    <property type="match status" value="1"/>
</dbReference>
<dbReference type="Proteomes" id="UP000295380">
    <property type="component" value="Unassembled WGS sequence"/>
</dbReference>
<keyword evidence="3 6" id="KW-0067">ATP-binding</keyword>
<dbReference type="AlphaFoldDB" id="A0A4V3F3N9"/>